<dbReference type="Proteomes" id="UP001212483">
    <property type="component" value="Unassembled WGS sequence"/>
</dbReference>
<dbReference type="AlphaFoldDB" id="A0AB35IYC8"/>
<comment type="caution">
    <text evidence="1">The sequence shown here is derived from an EMBL/GenBank/DDBJ whole genome shotgun (WGS) entry which is preliminary data.</text>
</comment>
<protein>
    <submittedName>
        <fullName evidence="1">Uncharacterized protein</fullName>
    </submittedName>
</protein>
<accession>A0AB35IYC8</accession>
<gene>
    <name evidence="1" type="ORF">PNU22_09475</name>
</gene>
<dbReference type="RefSeq" id="WP_037599726.1">
    <property type="nucleotide sequence ID" value="NZ_JACLQQ010000011.1"/>
</dbReference>
<sequence length="67" mass="7826">MSKKNSKPIKKKSKMKYIIGTGAIIVSTTLLPKVLKKTTNYLYKKQVEINNRQHYSVSWEDELVKKK</sequence>
<dbReference type="EMBL" id="JAQMJO010000011">
    <property type="protein sequence ID" value="MDB8606703.1"/>
    <property type="molecule type" value="Genomic_DNA"/>
</dbReference>
<proteinExistence type="predicted"/>
<evidence type="ECO:0000313" key="2">
    <source>
        <dbReference type="Proteomes" id="UP001212483"/>
    </source>
</evidence>
<name>A0AB35IYC8_STRSL</name>
<evidence type="ECO:0000313" key="1">
    <source>
        <dbReference type="EMBL" id="MDB8606703.1"/>
    </source>
</evidence>
<reference evidence="1" key="1">
    <citation type="submission" date="2023-01" db="EMBL/GenBank/DDBJ databases">
        <title>Human gut microbiome strain richness.</title>
        <authorList>
            <person name="Chen-Liaw A."/>
        </authorList>
    </citation>
    <scope>NUCLEOTIDE SEQUENCE</scope>
    <source>
        <strain evidence="1">1001283st1_B9_1001283B150217_161031</strain>
    </source>
</reference>
<organism evidence="1 2">
    <name type="scientific">Streptococcus salivarius</name>
    <dbReference type="NCBI Taxonomy" id="1304"/>
    <lineage>
        <taxon>Bacteria</taxon>
        <taxon>Bacillati</taxon>
        <taxon>Bacillota</taxon>
        <taxon>Bacilli</taxon>
        <taxon>Lactobacillales</taxon>
        <taxon>Streptococcaceae</taxon>
        <taxon>Streptococcus</taxon>
    </lineage>
</organism>